<dbReference type="SUPFAM" id="SSF51556">
    <property type="entry name" value="Metallo-dependent hydrolases"/>
    <property type="match status" value="1"/>
</dbReference>
<accession>A0A1W1CTD3</accession>
<organism evidence="2">
    <name type="scientific">hydrothermal vent metagenome</name>
    <dbReference type="NCBI Taxonomy" id="652676"/>
    <lineage>
        <taxon>unclassified sequences</taxon>
        <taxon>metagenomes</taxon>
        <taxon>ecological metagenomes</taxon>
    </lineage>
</organism>
<feature type="domain" description="Amidohydrolase 3" evidence="1">
    <location>
        <begin position="27"/>
        <end position="253"/>
    </location>
</feature>
<evidence type="ECO:0000259" key="1">
    <source>
        <dbReference type="Pfam" id="PF07969"/>
    </source>
</evidence>
<dbReference type="InterPro" id="IPR011059">
    <property type="entry name" value="Metal-dep_hydrolase_composite"/>
</dbReference>
<dbReference type="AlphaFoldDB" id="A0A1W1CTD3"/>
<name>A0A1W1CTD3_9ZZZZ</name>
<sequence length="256" mass="29021">MYTTPLLNISAVKFSNDNSSNDDFAIQFDSKKLRKYIGPLLANNINIMIHTSQDKSVHQALDAIENLKKKHPRSTSKITLAHVNMVREKDFNRMKNLGIIANIQPFNAAGDGYYEYKYMLFEAWEKKLVRFKTFFDNNITVSASSDFPACNISYSKCSPFLNMEIAVTRQQVGTSVDAPILSSTQEKLSIEQIIQAYTLNAAYQLGMEQNLGSIEVGKYADLIVLNQNLLDINSKKIHKTIVKMTIMNGEIVYEKQ</sequence>
<dbReference type="EMBL" id="FPHF01000113">
    <property type="protein sequence ID" value="SFV69034.1"/>
    <property type="molecule type" value="Genomic_DNA"/>
</dbReference>
<dbReference type="PANTHER" id="PTHR22642:SF2">
    <property type="entry name" value="PROTEIN LONG AFTER FAR-RED 3"/>
    <property type="match status" value="1"/>
</dbReference>
<dbReference type="InterPro" id="IPR032466">
    <property type="entry name" value="Metal_Hydrolase"/>
</dbReference>
<dbReference type="InterPro" id="IPR013108">
    <property type="entry name" value="Amidohydro_3"/>
</dbReference>
<protein>
    <submittedName>
        <fullName evidence="2">Exoenzymes regulatory protein AepA</fullName>
    </submittedName>
</protein>
<dbReference type="SUPFAM" id="SSF51338">
    <property type="entry name" value="Composite domain of metallo-dependent hydrolases"/>
    <property type="match status" value="1"/>
</dbReference>
<dbReference type="Gene3D" id="3.20.20.140">
    <property type="entry name" value="Metal-dependent hydrolases"/>
    <property type="match status" value="1"/>
</dbReference>
<evidence type="ECO:0000313" key="2">
    <source>
        <dbReference type="EMBL" id="SFV69034.1"/>
    </source>
</evidence>
<dbReference type="GO" id="GO:0016810">
    <property type="term" value="F:hydrolase activity, acting on carbon-nitrogen (but not peptide) bonds"/>
    <property type="evidence" value="ECO:0007669"/>
    <property type="project" value="InterPro"/>
</dbReference>
<proteinExistence type="predicted"/>
<gene>
    <name evidence="2" type="ORF">MNB_SM-4-770</name>
</gene>
<dbReference type="PANTHER" id="PTHR22642">
    <property type="entry name" value="IMIDAZOLONEPROPIONASE"/>
    <property type="match status" value="1"/>
</dbReference>
<reference evidence="2" key="1">
    <citation type="submission" date="2016-10" db="EMBL/GenBank/DDBJ databases">
        <authorList>
            <person name="de Groot N.N."/>
        </authorList>
    </citation>
    <scope>NUCLEOTIDE SEQUENCE</scope>
</reference>
<dbReference type="Pfam" id="PF07969">
    <property type="entry name" value="Amidohydro_3"/>
    <property type="match status" value="1"/>
</dbReference>